<organism evidence="2 3">
    <name type="scientific">Fusarium flagelliforme</name>
    <dbReference type="NCBI Taxonomy" id="2675880"/>
    <lineage>
        <taxon>Eukaryota</taxon>
        <taxon>Fungi</taxon>
        <taxon>Dikarya</taxon>
        <taxon>Ascomycota</taxon>
        <taxon>Pezizomycotina</taxon>
        <taxon>Sordariomycetes</taxon>
        <taxon>Hypocreomycetidae</taxon>
        <taxon>Hypocreales</taxon>
        <taxon>Nectriaceae</taxon>
        <taxon>Fusarium</taxon>
        <taxon>Fusarium incarnatum-equiseti species complex</taxon>
    </lineage>
</organism>
<dbReference type="EMBL" id="PXXK01000067">
    <property type="protein sequence ID" value="RFN52409.1"/>
    <property type="molecule type" value="Genomic_DNA"/>
</dbReference>
<feature type="region of interest" description="Disordered" evidence="1">
    <location>
        <begin position="396"/>
        <end position="415"/>
    </location>
</feature>
<evidence type="ECO:0000256" key="1">
    <source>
        <dbReference type="SAM" id="MobiDB-lite"/>
    </source>
</evidence>
<proteinExistence type="predicted"/>
<protein>
    <submittedName>
        <fullName evidence="2">Zn(2)-cys(6) zinc finger domain protein</fullName>
    </submittedName>
</protein>
<feature type="compositionally biased region" description="Low complexity" evidence="1">
    <location>
        <begin position="396"/>
        <end position="405"/>
    </location>
</feature>
<reference evidence="2 3" key="1">
    <citation type="journal article" date="2018" name="PLoS Pathog.">
        <title>Evolution of structural diversity of trichothecenes, a family of toxins produced by plant pathogenic and entomopathogenic fungi.</title>
        <authorList>
            <person name="Proctor R.H."/>
            <person name="McCormick S.P."/>
            <person name="Kim H.S."/>
            <person name="Cardoza R.E."/>
            <person name="Stanley A.M."/>
            <person name="Lindo L."/>
            <person name="Kelly A."/>
            <person name="Brown D.W."/>
            <person name="Lee T."/>
            <person name="Vaughan M.M."/>
            <person name="Alexander N.J."/>
            <person name="Busman M."/>
            <person name="Gutierrez S."/>
        </authorList>
    </citation>
    <scope>NUCLEOTIDE SEQUENCE [LARGE SCALE GENOMIC DNA]</scope>
    <source>
        <strain evidence="2 3">NRRL 13405</strain>
    </source>
</reference>
<name>A0A395MYW6_9HYPO</name>
<comment type="caution">
    <text evidence="2">The sequence shown here is derived from an EMBL/GenBank/DDBJ whole genome shotgun (WGS) entry which is preliminary data.</text>
</comment>
<sequence>MPEIGSEANKYTTIAPILFDDDMVSTGVCKDPALNQGFQRRLPDVSPAYPLSLSSPLARYSHLPCRDEQLLQHIYTNRAKLERVLKSGLLVGIQQIARCCAMVAKYPYAGDCLKSISASHLRSLTKSTAMACMEHELRARAIHGMATELRKVQDQGTDIRKETLECLDVSSKLLSWYSATPNEYAGFLKGVLALNSVHYKQSEVQGSRQSYKAASSENLNAVGDALRLFIKCDLDTELKLATQELLDFVHNLSWSLATTSPESHEAQLKLLYPIRSWLRLVPCAPNRLYAGDFMVHLFLANYEMLMFTVSLNLPHINLPLAIEDRRAGLERYYLFVKHTMATRFLRDSNVANLTRVYEACFQWKSSVEGLMKDSQVSPQQILWSEWQGMMVDVSPNVSNNGNSSSKELPCIASGR</sequence>
<accession>A0A395MYW6</accession>
<gene>
    <name evidence="2" type="ORF">FIE12Z_3340</name>
</gene>
<evidence type="ECO:0000313" key="2">
    <source>
        <dbReference type="EMBL" id="RFN52409.1"/>
    </source>
</evidence>
<dbReference type="STRING" id="2594813.A0A395MYW6"/>
<evidence type="ECO:0000313" key="3">
    <source>
        <dbReference type="Proteomes" id="UP000265631"/>
    </source>
</evidence>
<keyword evidence="3" id="KW-1185">Reference proteome</keyword>
<dbReference type="Proteomes" id="UP000265631">
    <property type="component" value="Unassembled WGS sequence"/>
</dbReference>
<dbReference type="AlphaFoldDB" id="A0A395MYW6"/>